<protein>
    <submittedName>
        <fullName evidence="1">Uncharacterized protein</fullName>
    </submittedName>
</protein>
<comment type="caution">
    <text evidence="1">The sequence shown here is derived from an EMBL/GenBank/DDBJ whole genome shotgun (WGS) entry which is preliminary data.</text>
</comment>
<organism evidence="1 2">
    <name type="scientific">Hermanssonia centrifuga</name>
    <dbReference type="NCBI Taxonomy" id="98765"/>
    <lineage>
        <taxon>Eukaryota</taxon>
        <taxon>Fungi</taxon>
        <taxon>Dikarya</taxon>
        <taxon>Basidiomycota</taxon>
        <taxon>Agaricomycotina</taxon>
        <taxon>Agaricomycetes</taxon>
        <taxon>Polyporales</taxon>
        <taxon>Meruliaceae</taxon>
        <taxon>Hermanssonia</taxon>
    </lineage>
</organism>
<evidence type="ECO:0000313" key="1">
    <source>
        <dbReference type="EMBL" id="THG95814.1"/>
    </source>
</evidence>
<name>A0A4S4KCM8_9APHY</name>
<dbReference type="Proteomes" id="UP000309038">
    <property type="component" value="Unassembled WGS sequence"/>
</dbReference>
<dbReference type="EMBL" id="SGPJ01000285">
    <property type="protein sequence ID" value="THG95814.1"/>
    <property type="molecule type" value="Genomic_DNA"/>
</dbReference>
<gene>
    <name evidence="1" type="ORF">EW026_g5904</name>
</gene>
<accession>A0A4S4KCM8</accession>
<keyword evidence="2" id="KW-1185">Reference proteome</keyword>
<dbReference type="AlphaFoldDB" id="A0A4S4KCM8"/>
<reference evidence="1 2" key="1">
    <citation type="submission" date="2019-02" db="EMBL/GenBank/DDBJ databases">
        <title>Genome sequencing of the rare red list fungi Phlebia centrifuga.</title>
        <authorList>
            <person name="Buettner E."/>
            <person name="Kellner H."/>
        </authorList>
    </citation>
    <scope>NUCLEOTIDE SEQUENCE [LARGE SCALE GENOMIC DNA]</scope>
    <source>
        <strain evidence="1 2">DSM 108282</strain>
    </source>
</reference>
<evidence type="ECO:0000313" key="2">
    <source>
        <dbReference type="Proteomes" id="UP000309038"/>
    </source>
</evidence>
<sequence>MACSNAVPVNYAKWKTRTSTRAGYNHPTDGSLCTFRLRFALWRS</sequence>
<proteinExistence type="predicted"/>